<organism evidence="2 3">
    <name type="scientific">Sporosarcina ureae</name>
    <dbReference type="NCBI Taxonomy" id="1571"/>
    <lineage>
        <taxon>Bacteria</taxon>
        <taxon>Bacillati</taxon>
        <taxon>Bacillota</taxon>
        <taxon>Bacilli</taxon>
        <taxon>Bacillales</taxon>
        <taxon>Caryophanaceae</taxon>
        <taxon>Sporosarcina</taxon>
    </lineage>
</organism>
<evidence type="ECO:0000259" key="1">
    <source>
        <dbReference type="Pfam" id="PF09860"/>
    </source>
</evidence>
<proteinExistence type="predicted"/>
<evidence type="ECO:0000313" key="2">
    <source>
        <dbReference type="EMBL" id="ARF12837.1"/>
    </source>
</evidence>
<name>A0ABN4YM94_SPOUR</name>
<reference evidence="2 3" key="1">
    <citation type="submission" date="2016-04" db="EMBL/GenBank/DDBJ databases">
        <title>Comparative Genomics and Epigenetics of Sporosarcina ureae.</title>
        <authorList>
            <person name="Oliver A.S."/>
            <person name="Cooper K.K."/>
        </authorList>
    </citation>
    <scope>NUCLEOTIDE SEQUENCE [LARGE SCALE GENOMIC DNA]</scope>
    <source>
        <strain evidence="2 3">S204</strain>
    </source>
</reference>
<evidence type="ECO:0000313" key="3">
    <source>
        <dbReference type="Proteomes" id="UP000192486"/>
    </source>
</evidence>
<feature type="domain" description="DUF2087" evidence="1">
    <location>
        <begin position="181"/>
        <end position="249"/>
    </location>
</feature>
<gene>
    <name evidence="2" type="ORF">SporoS204_00805</name>
</gene>
<accession>A0ABN4YM94</accession>
<dbReference type="RefSeq" id="WP_029053783.1">
    <property type="nucleotide sequence ID" value="NZ_CP015108.1"/>
</dbReference>
<dbReference type="EMBL" id="CP015108">
    <property type="protein sequence ID" value="ARF12837.1"/>
    <property type="molecule type" value="Genomic_DNA"/>
</dbReference>
<protein>
    <submittedName>
        <fullName evidence="2">Transcriptional regulator</fullName>
    </submittedName>
</protein>
<sequence>MEFTETFWDASLTELKQGYIENSTSYNCLLCGKQIEKGVIYPYENALYEAERFMHVHIEHSHQSVFAYLLELDKKWSGITDHQGDLLRLFYQGKSDKSIQEELEIGSATTVRHHRFALKEKERQAKVFLAMMELLKERELYEQAFIPPHKASQLFHDDYLVAEEEQQAILRTFFPEGNDGQLKEMPATEKQRRIIVQEISKRFDGDISYSKHEMNDRLSEIHEDFITLRNYLIEYGYFGQTRNGSQYWLK</sequence>
<keyword evidence="3" id="KW-1185">Reference proteome</keyword>
<dbReference type="Proteomes" id="UP000192486">
    <property type="component" value="Chromosome"/>
</dbReference>
<dbReference type="Pfam" id="PF09860">
    <property type="entry name" value="DUF2087"/>
    <property type="match status" value="1"/>
</dbReference>
<dbReference type="InterPro" id="IPR018656">
    <property type="entry name" value="DUF2087"/>
</dbReference>